<evidence type="ECO:0000313" key="1">
    <source>
        <dbReference type="EMBL" id="KJA14985.1"/>
    </source>
</evidence>
<dbReference type="Proteomes" id="UP000054270">
    <property type="component" value="Unassembled WGS sequence"/>
</dbReference>
<keyword evidence="2" id="KW-1185">Reference proteome</keyword>
<proteinExistence type="predicted"/>
<dbReference type="OrthoDB" id="3184970at2759"/>
<dbReference type="InterPro" id="IPR011333">
    <property type="entry name" value="SKP1/BTB/POZ_sf"/>
</dbReference>
<gene>
    <name evidence="1" type="ORF">HYPSUDRAFT_149705</name>
</gene>
<evidence type="ECO:0008006" key="3">
    <source>
        <dbReference type="Google" id="ProtNLM"/>
    </source>
</evidence>
<name>A0A0D2P342_HYPSF</name>
<dbReference type="SUPFAM" id="SSF54695">
    <property type="entry name" value="POZ domain"/>
    <property type="match status" value="1"/>
</dbReference>
<organism evidence="1 2">
    <name type="scientific">Hypholoma sublateritium (strain FD-334 SS-4)</name>
    <dbReference type="NCBI Taxonomy" id="945553"/>
    <lineage>
        <taxon>Eukaryota</taxon>
        <taxon>Fungi</taxon>
        <taxon>Dikarya</taxon>
        <taxon>Basidiomycota</taxon>
        <taxon>Agaricomycotina</taxon>
        <taxon>Agaricomycetes</taxon>
        <taxon>Agaricomycetidae</taxon>
        <taxon>Agaricales</taxon>
        <taxon>Agaricineae</taxon>
        <taxon>Strophariaceae</taxon>
        <taxon>Hypholoma</taxon>
    </lineage>
</organism>
<evidence type="ECO:0000313" key="2">
    <source>
        <dbReference type="Proteomes" id="UP000054270"/>
    </source>
</evidence>
<reference evidence="2" key="1">
    <citation type="submission" date="2014-04" db="EMBL/GenBank/DDBJ databases">
        <title>Evolutionary Origins and Diversification of the Mycorrhizal Mutualists.</title>
        <authorList>
            <consortium name="DOE Joint Genome Institute"/>
            <consortium name="Mycorrhizal Genomics Consortium"/>
            <person name="Kohler A."/>
            <person name="Kuo A."/>
            <person name="Nagy L.G."/>
            <person name="Floudas D."/>
            <person name="Copeland A."/>
            <person name="Barry K.W."/>
            <person name="Cichocki N."/>
            <person name="Veneault-Fourrey C."/>
            <person name="LaButti K."/>
            <person name="Lindquist E.A."/>
            <person name="Lipzen A."/>
            <person name="Lundell T."/>
            <person name="Morin E."/>
            <person name="Murat C."/>
            <person name="Riley R."/>
            <person name="Ohm R."/>
            <person name="Sun H."/>
            <person name="Tunlid A."/>
            <person name="Henrissat B."/>
            <person name="Grigoriev I.V."/>
            <person name="Hibbett D.S."/>
            <person name="Martin F."/>
        </authorList>
    </citation>
    <scope>NUCLEOTIDE SEQUENCE [LARGE SCALE GENOMIC DNA]</scope>
    <source>
        <strain evidence="2">FD-334 SS-4</strain>
    </source>
</reference>
<dbReference type="AlphaFoldDB" id="A0A0D2P342"/>
<accession>A0A0D2P342</accession>
<sequence length="115" mass="13110">MAASDPGLKYALSRGISDITIRSSDGVLLFLHRKNLEAITKAFNTPEFLGDYQLNDGIISLPERSDTLEIVFSFIYPNKHPNLRGLKFEELSEIRDAVEKYQVFPAMNTCERRLM</sequence>
<dbReference type="EMBL" id="KN817658">
    <property type="protein sequence ID" value="KJA14985.1"/>
    <property type="molecule type" value="Genomic_DNA"/>
</dbReference>
<protein>
    <recommendedName>
        <fullName evidence="3">BTB domain-containing protein</fullName>
    </recommendedName>
</protein>